<evidence type="ECO:0000256" key="2">
    <source>
        <dbReference type="RuleBase" id="RU003476"/>
    </source>
</evidence>
<dbReference type="CDD" id="cd04678">
    <property type="entry name" value="NUDIX_MTH2_Nudt15"/>
    <property type="match status" value="1"/>
</dbReference>
<dbReference type="GO" id="GO:0005829">
    <property type="term" value="C:cytosol"/>
    <property type="evidence" value="ECO:0007669"/>
    <property type="project" value="TreeGrafter"/>
</dbReference>
<accession>A0A1F6FZH7</accession>
<feature type="domain" description="Nudix hydrolase" evidence="3">
    <location>
        <begin position="15"/>
        <end position="148"/>
    </location>
</feature>
<dbReference type="PANTHER" id="PTHR16099:SF5">
    <property type="entry name" value="NUCLEOTIDE TRIPHOSPHATE DIPHOSPHATASE NUDT15"/>
    <property type="match status" value="1"/>
</dbReference>
<dbReference type="AlphaFoldDB" id="A0A1F6FZH7"/>
<sequence length="154" mass="17451">MSHIKPNNKIDKQPENRPFVGIGVMIQNKNGEVLIGLRKSKHAKGAWSFPGGHLEFGETIFETAARETREETGLMINGFELISVADQRRYIKTEGKHYLNIGVKGKYTGGKVKKMEPDKCAEWRWFALDKLPRPLHEGTELIIKNFLAGKIYNG</sequence>
<dbReference type="Gene3D" id="3.90.79.10">
    <property type="entry name" value="Nucleoside Triphosphate Pyrophosphohydrolase"/>
    <property type="match status" value="1"/>
</dbReference>
<name>A0A1F6FZH7_9BACT</name>
<dbReference type="InterPro" id="IPR000086">
    <property type="entry name" value="NUDIX_hydrolase_dom"/>
</dbReference>
<dbReference type="PRINTS" id="PR00502">
    <property type="entry name" value="NUDIXFAMILY"/>
</dbReference>
<dbReference type="FunFam" id="3.90.79.10:FF:000060">
    <property type="entry name" value="Nudix hydrolase 1"/>
    <property type="match status" value="1"/>
</dbReference>
<dbReference type="GO" id="GO:0035539">
    <property type="term" value="F:8-oxo-7,8-dihydrodeoxyguanosine triphosphate pyrophosphatase activity"/>
    <property type="evidence" value="ECO:0007669"/>
    <property type="project" value="TreeGrafter"/>
</dbReference>
<dbReference type="PROSITE" id="PS51462">
    <property type="entry name" value="NUDIX"/>
    <property type="match status" value="1"/>
</dbReference>
<organism evidence="4 5">
    <name type="scientific">Candidatus Kuenenbacteria bacterium RIFCSPLOWO2_12_FULL_42_13</name>
    <dbReference type="NCBI Taxonomy" id="1798565"/>
    <lineage>
        <taxon>Bacteria</taxon>
        <taxon>Candidatus Kueneniibacteriota</taxon>
    </lineage>
</organism>
<dbReference type="Proteomes" id="UP000177320">
    <property type="component" value="Unassembled WGS sequence"/>
</dbReference>
<dbReference type="PANTHER" id="PTHR16099">
    <property type="entry name" value="8-OXO-DGTP DIPHOSPHATES NUDT15"/>
    <property type="match status" value="1"/>
</dbReference>
<dbReference type="EMBL" id="MFNA01000052">
    <property type="protein sequence ID" value="OGG91251.1"/>
    <property type="molecule type" value="Genomic_DNA"/>
</dbReference>
<gene>
    <name evidence="4" type="ORF">A3H03_01745</name>
</gene>
<dbReference type="SUPFAM" id="SSF55811">
    <property type="entry name" value="Nudix"/>
    <property type="match status" value="1"/>
</dbReference>
<comment type="similarity">
    <text evidence="2">Belongs to the Nudix hydrolase family.</text>
</comment>
<evidence type="ECO:0000313" key="4">
    <source>
        <dbReference type="EMBL" id="OGG91251.1"/>
    </source>
</evidence>
<keyword evidence="1 2" id="KW-0378">Hydrolase</keyword>
<dbReference type="Pfam" id="PF00293">
    <property type="entry name" value="NUDIX"/>
    <property type="match status" value="1"/>
</dbReference>
<proteinExistence type="inferred from homology"/>
<protein>
    <recommendedName>
        <fullName evidence="3">Nudix hydrolase domain-containing protein</fullName>
    </recommendedName>
</protein>
<reference evidence="4 5" key="1">
    <citation type="journal article" date="2016" name="Nat. Commun.">
        <title>Thousands of microbial genomes shed light on interconnected biogeochemical processes in an aquifer system.</title>
        <authorList>
            <person name="Anantharaman K."/>
            <person name="Brown C.T."/>
            <person name="Hug L.A."/>
            <person name="Sharon I."/>
            <person name="Castelle C.J."/>
            <person name="Probst A.J."/>
            <person name="Thomas B.C."/>
            <person name="Singh A."/>
            <person name="Wilkins M.J."/>
            <person name="Karaoz U."/>
            <person name="Brodie E.L."/>
            <person name="Williams K.H."/>
            <person name="Hubbard S.S."/>
            <person name="Banfield J.F."/>
        </authorList>
    </citation>
    <scope>NUCLEOTIDE SEQUENCE [LARGE SCALE GENOMIC DNA]</scope>
</reference>
<evidence type="ECO:0000313" key="5">
    <source>
        <dbReference type="Proteomes" id="UP000177320"/>
    </source>
</evidence>
<dbReference type="InterPro" id="IPR020476">
    <property type="entry name" value="Nudix_hydrolase"/>
</dbReference>
<dbReference type="PROSITE" id="PS00893">
    <property type="entry name" value="NUDIX_BOX"/>
    <property type="match status" value="1"/>
</dbReference>
<comment type="caution">
    <text evidence="4">The sequence shown here is derived from an EMBL/GenBank/DDBJ whole genome shotgun (WGS) entry which is preliminary data.</text>
</comment>
<evidence type="ECO:0000256" key="1">
    <source>
        <dbReference type="ARBA" id="ARBA00022801"/>
    </source>
</evidence>
<dbReference type="InterPro" id="IPR015797">
    <property type="entry name" value="NUDIX_hydrolase-like_dom_sf"/>
</dbReference>
<dbReference type="InterPro" id="IPR020084">
    <property type="entry name" value="NUDIX_hydrolase_CS"/>
</dbReference>
<evidence type="ECO:0000259" key="3">
    <source>
        <dbReference type="PROSITE" id="PS51462"/>
    </source>
</evidence>
<dbReference type="GO" id="GO:0006203">
    <property type="term" value="P:dGTP catabolic process"/>
    <property type="evidence" value="ECO:0007669"/>
    <property type="project" value="TreeGrafter"/>
</dbReference>